<evidence type="ECO:0000313" key="2">
    <source>
        <dbReference type="Proteomes" id="UP001175226"/>
    </source>
</evidence>
<dbReference type="EMBL" id="JAUEPT010000009">
    <property type="protein sequence ID" value="KAK0448519.1"/>
    <property type="molecule type" value="Genomic_DNA"/>
</dbReference>
<keyword evidence="2" id="KW-1185">Reference proteome</keyword>
<dbReference type="Proteomes" id="UP001175226">
    <property type="component" value="Unassembled WGS sequence"/>
</dbReference>
<proteinExistence type="predicted"/>
<accession>A0AA39MWD8</accession>
<reference evidence="1" key="1">
    <citation type="submission" date="2023-06" db="EMBL/GenBank/DDBJ databases">
        <authorList>
            <consortium name="Lawrence Berkeley National Laboratory"/>
            <person name="Ahrendt S."/>
            <person name="Sahu N."/>
            <person name="Indic B."/>
            <person name="Wong-Bajracharya J."/>
            <person name="Merenyi Z."/>
            <person name="Ke H.-M."/>
            <person name="Monk M."/>
            <person name="Kocsube S."/>
            <person name="Drula E."/>
            <person name="Lipzen A."/>
            <person name="Balint B."/>
            <person name="Henrissat B."/>
            <person name="Andreopoulos B."/>
            <person name="Martin F.M."/>
            <person name="Harder C.B."/>
            <person name="Rigling D."/>
            <person name="Ford K.L."/>
            <person name="Foster G.D."/>
            <person name="Pangilinan J."/>
            <person name="Papanicolaou A."/>
            <person name="Barry K."/>
            <person name="LaButti K."/>
            <person name="Viragh M."/>
            <person name="Koriabine M."/>
            <person name="Yan M."/>
            <person name="Riley R."/>
            <person name="Champramary S."/>
            <person name="Plett K.L."/>
            <person name="Tsai I.J."/>
            <person name="Slot J."/>
            <person name="Sipos G."/>
            <person name="Plett J."/>
            <person name="Nagy L.G."/>
            <person name="Grigoriev I.V."/>
        </authorList>
    </citation>
    <scope>NUCLEOTIDE SEQUENCE</scope>
    <source>
        <strain evidence="1">FPL87.14</strain>
    </source>
</reference>
<evidence type="ECO:0000313" key="1">
    <source>
        <dbReference type="EMBL" id="KAK0448519.1"/>
    </source>
</evidence>
<gene>
    <name evidence="1" type="ORF">EV421DRAFT_1464322</name>
</gene>
<comment type="caution">
    <text evidence="1">The sequence shown here is derived from an EMBL/GenBank/DDBJ whole genome shotgun (WGS) entry which is preliminary data.</text>
</comment>
<protein>
    <submittedName>
        <fullName evidence="1">Uncharacterized protein</fullName>
    </submittedName>
</protein>
<dbReference type="AlphaFoldDB" id="A0AA39MWD8"/>
<sequence>MSSLSFAMLPRAWSYLIQPSSLGTLIGPTRTSVTSLARNRSVIDALQANLSGPSTAAQFLHPESEGVLMRGPKTNIDNSRLEDAIP</sequence>
<organism evidence="1 2">
    <name type="scientific">Armillaria borealis</name>
    <dbReference type="NCBI Taxonomy" id="47425"/>
    <lineage>
        <taxon>Eukaryota</taxon>
        <taxon>Fungi</taxon>
        <taxon>Dikarya</taxon>
        <taxon>Basidiomycota</taxon>
        <taxon>Agaricomycotina</taxon>
        <taxon>Agaricomycetes</taxon>
        <taxon>Agaricomycetidae</taxon>
        <taxon>Agaricales</taxon>
        <taxon>Marasmiineae</taxon>
        <taxon>Physalacriaceae</taxon>
        <taxon>Armillaria</taxon>
    </lineage>
</organism>
<name>A0AA39MWD8_9AGAR</name>